<dbReference type="PIRSF" id="PIRSF001491">
    <property type="entry name" value="Ppentomutase"/>
    <property type="match status" value="1"/>
</dbReference>
<dbReference type="AlphaFoldDB" id="A0A1Y2KYQ7"/>
<feature type="binding site" evidence="6">
    <location>
        <position position="346"/>
    </location>
    <ligand>
        <name>Mn(2+)</name>
        <dbReference type="ChEBI" id="CHEBI:29035"/>
        <label>1</label>
    </ligand>
</feature>
<dbReference type="GO" id="GO:0006015">
    <property type="term" value="P:5-phosphoribose 1-diphosphate biosynthetic process"/>
    <property type="evidence" value="ECO:0007669"/>
    <property type="project" value="UniProtKB-UniPathway"/>
</dbReference>
<evidence type="ECO:0000256" key="7">
    <source>
        <dbReference type="NCBIfam" id="TIGR01696"/>
    </source>
</evidence>
<proteinExistence type="inferred from homology"/>
<dbReference type="FunFam" id="3.30.70.1250:FF:000001">
    <property type="entry name" value="Phosphopentomutase"/>
    <property type="match status" value="1"/>
</dbReference>
<dbReference type="GO" id="GO:0030145">
    <property type="term" value="F:manganese ion binding"/>
    <property type="evidence" value="ECO:0007669"/>
    <property type="project" value="UniProtKB-UniRule"/>
</dbReference>
<dbReference type="GO" id="GO:0000287">
    <property type="term" value="F:magnesium ion binding"/>
    <property type="evidence" value="ECO:0007669"/>
    <property type="project" value="UniProtKB-UniRule"/>
</dbReference>
<dbReference type="InterPro" id="IPR010045">
    <property type="entry name" value="DeoB"/>
</dbReference>
<evidence type="ECO:0000256" key="2">
    <source>
        <dbReference type="ARBA" id="ARBA00022490"/>
    </source>
</evidence>
<name>A0A1Y2KYQ7_9PROT</name>
<comment type="subcellular location">
    <subcellularLocation>
        <location evidence="6">Cytoplasm</location>
    </subcellularLocation>
</comment>
<dbReference type="CDD" id="cd16009">
    <property type="entry name" value="PPM"/>
    <property type="match status" value="1"/>
</dbReference>
<feature type="binding site" evidence="6">
    <location>
        <position position="357"/>
    </location>
    <ligand>
        <name>Mn(2+)</name>
        <dbReference type="ChEBI" id="CHEBI:29035"/>
        <label>2</label>
    </ligand>
</feature>
<comment type="similarity">
    <text evidence="1 6">Belongs to the phosphopentomutase family.</text>
</comment>
<evidence type="ECO:0000313" key="10">
    <source>
        <dbReference type="Proteomes" id="UP000193391"/>
    </source>
</evidence>
<evidence type="ECO:0000256" key="1">
    <source>
        <dbReference type="ARBA" id="ARBA00010373"/>
    </source>
</evidence>
<sequence>MARAILIVADSFGIGAAPDANKFGDVGSDTLGHIAQLCAKGLADTDFRKGKLRVPNMTALGLGEAARDVTGQIPPGLEHGGAIIGAYGFAREVSRGKDTPSGHWEIAGVPVDFDWGYFPNDVPTFPAELTDELIKRTKIPGILGNCHAPGTDIIARLGEEHIRTGMPICYTSADSVFQIAAHEAHFGLDRLMEVCETAFTLVQPYNIGRVIARPFVGSSPADFKRTANRRDLAVPPPRPTLLDVFSDAGGKVISVGKIADIYAQRGISKKVKAAGNMALFDAMMTEIDQAPDNSLVFTNLVDFDMEFGHRRDVPGYANALEEFDARLPELRAALKPGDLVIITADHGCDPSWRGNDHTREVVPILAFGPAIDPGPIGARETFADIGQTVAEHLGITIATGTSFLHG</sequence>
<dbReference type="EC" id="5.4.2.7" evidence="6 7"/>
<accession>A0A1Y2KYQ7</accession>
<dbReference type="UniPathway" id="UPA00087">
    <property type="reaction ID" value="UER00173"/>
</dbReference>
<keyword evidence="3 6" id="KW-0479">Metal-binding</keyword>
<dbReference type="EMBL" id="JFKA01000005">
    <property type="protein sequence ID" value="OSQ37817.1"/>
    <property type="molecule type" value="Genomic_DNA"/>
</dbReference>
<dbReference type="GO" id="GO:0043094">
    <property type="term" value="P:metabolic compound salvage"/>
    <property type="evidence" value="ECO:0007669"/>
    <property type="project" value="UniProtKB-UniRule"/>
</dbReference>
<dbReference type="GO" id="GO:0006018">
    <property type="term" value="P:2-deoxyribose 1-phosphate catabolic process"/>
    <property type="evidence" value="ECO:0007669"/>
    <property type="project" value="UniProtKB-UniRule"/>
</dbReference>
<dbReference type="GO" id="GO:0005829">
    <property type="term" value="C:cytosol"/>
    <property type="evidence" value="ECO:0007669"/>
    <property type="project" value="TreeGrafter"/>
</dbReference>
<evidence type="ECO:0000256" key="5">
    <source>
        <dbReference type="ARBA" id="ARBA00023235"/>
    </source>
</evidence>
<dbReference type="InterPro" id="IPR017850">
    <property type="entry name" value="Alkaline_phosphatase_core_sf"/>
</dbReference>
<keyword evidence="10" id="KW-1185">Reference proteome</keyword>
<dbReference type="NCBIfam" id="TIGR01696">
    <property type="entry name" value="deoB"/>
    <property type="match status" value="1"/>
</dbReference>
<evidence type="ECO:0000259" key="8">
    <source>
        <dbReference type="Pfam" id="PF01676"/>
    </source>
</evidence>
<dbReference type="OrthoDB" id="9769930at2"/>
<gene>
    <name evidence="6" type="primary">deoB</name>
    <name evidence="9" type="ORF">TMES_12505</name>
</gene>
<protein>
    <recommendedName>
        <fullName evidence="6 7">Phosphopentomutase</fullName>
        <ecNumber evidence="6 7">5.4.2.7</ecNumber>
    </recommendedName>
    <alternativeName>
        <fullName evidence="6">Phosphodeoxyribomutase</fullName>
    </alternativeName>
</protein>
<evidence type="ECO:0000313" key="9">
    <source>
        <dbReference type="EMBL" id="OSQ37817.1"/>
    </source>
</evidence>
<reference evidence="9 10" key="1">
    <citation type="submission" date="2014-03" db="EMBL/GenBank/DDBJ databases">
        <title>The draft genome sequence of Thalassospira mesophila JCM 18969.</title>
        <authorList>
            <person name="Lai Q."/>
            <person name="Shao Z."/>
        </authorList>
    </citation>
    <scope>NUCLEOTIDE SEQUENCE [LARGE SCALE GENOMIC DNA]</scope>
    <source>
        <strain evidence="9 10">JCM 18969</strain>
    </source>
</reference>
<feature type="binding site" evidence="6">
    <location>
        <position position="304"/>
    </location>
    <ligand>
        <name>Mn(2+)</name>
        <dbReference type="ChEBI" id="CHEBI:29035"/>
        <label>2</label>
    </ligand>
</feature>
<feature type="binding site" evidence="6">
    <location>
        <position position="10"/>
    </location>
    <ligand>
        <name>Mn(2+)</name>
        <dbReference type="ChEBI" id="CHEBI:29035"/>
        <label>1</label>
    </ligand>
</feature>
<dbReference type="Proteomes" id="UP000193391">
    <property type="component" value="Unassembled WGS sequence"/>
</dbReference>
<keyword evidence="2 6" id="KW-0963">Cytoplasm</keyword>
<comment type="cofactor">
    <cofactor evidence="6">
        <name>Mn(2+)</name>
        <dbReference type="ChEBI" id="CHEBI:29035"/>
    </cofactor>
    <text evidence="6">Binds 2 manganese ions.</text>
</comment>
<dbReference type="SUPFAM" id="SSF53649">
    <property type="entry name" value="Alkaline phosphatase-like"/>
    <property type="match status" value="1"/>
</dbReference>
<dbReference type="SUPFAM" id="SSF143856">
    <property type="entry name" value="DeoB insert domain-like"/>
    <property type="match status" value="1"/>
</dbReference>
<feature type="binding site" evidence="6">
    <location>
        <position position="309"/>
    </location>
    <ligand>
        <name>Mn(2+)</name>
        <dbReference type="ChEBI" id="CHEBI:29035"/>
        <label>2</label>
    </ligand>
</feature>
<dbReference type="NCBIfam" id="NF003766">
    <property type="entry name" value="PRK05362.1"/>
    <property type="match status" value="1"/>
</dbReference>
<comment type="caution">
    <text evidence="9">The sequence shown here is derived from an EMBL/GenBank/DDBJ whole genome shotgun (WGS) entry which is preliminary data.</text>
</comment>
<evidence type="ECO:0000256" key="4">
    <source>
        <dbReference type="ARBA" id="ARBA00023211"/>
    </source>
</evidence>
<comment type="catalytic activity">
    <reaction evidence="6">
        <text>2-deoxy-alpha-D-ribose 1-phosphate = 2-deoxy-D-ribose 5-phosphate</text>
        <dbReference type="Rhea" id="RHEA:27658"/>
        <dbReference type="ChEBI" id="CHEBI:57259"/>
        <dbReference type="ChEBI" id="CHEBI:62877"/>
        <dbReference type="EC" id="5.4.2.7"/>
    </reaction>
</comment>
<comment type="pathway">
    <text evidence="6">Carbohydrate degradation; 2-deoxy-D-ribose 1-phosphate degradation; D-glyceraldehyde 3-phosphate and acetaldehyde from 2-deoxy-alpha-D-ribose 1-phosphate: step 1/2.</text>
</comment>
<dbReference type="PANTHER" id="PTHR21110:SF0">
    <property type="entry name" value="PHOSPHOPENTOMUTASE"/>
    <property type="match status" value="1"/>
</dbReference>
<evidence type="ECO:0000256" key="3">
    <source>
        <dbReference type="ARBA" id="ARBA00022723"/>
    </source>
</evidence>
<dbReference type="Gene3D" id="3.30.70.1250">
    <property type="entry name" value="Phosphopentomutase"/>
    <property type="match status" value="1"/>
</dbReference>
<feature type="binding site" evidence="6">
    <location>
        <position position="345"/>
    </location>
    <ligand>
        <name>Mn(2+)</name>
        <dbReference type="ChEBI" id="CHEBI:29035"/>
        <label>1</label>
    </ligand>
</feature>
<dbReference type="InterPro" id="IPR006124">
    <property type="entry name" value="Metalloenzyme"/>
</dbReference>
<evidence type="ECO:0000256" key="6">
    <source>
        <dbReference type="HAMAP-Rule" id="MF_00740"/>
    </source>
</evidence>
<dbReference type="GO" id="GO:0009117">
    <property type="term" value="P:nucleotide metabolic process"/>
    <property type="evidence" value="ECO:0007669"/>
    <property type="project" value="UniProtKB-UniRule"/>
</dbReference>
<keyword evidence="4 6" id="KW-0464">Manganese</keyword>
<dbReference type="Gene3D" id="3.40.720.10">
    <property type="entry name" value="Alkaline Phosphatase, subunit A"/>
    <property type="match status" value="1"/>
</dbReference>
<dbReference type="InterPro" id="IPR024052">
    <property type="entry name" value="Phosphopentomutase_DeoB_cap_sf"/>
</dbReference>
<organism evidence="9 10">
    <name type="scientific">Thalassospira mesophila</name>
    <dbReference type="NCBI Taxonomy" id="1293891"/>
    <lineage>
        <taxon>Bacteria</taxon>
        <taxon>Pseudomonadati</taxon>
        <taxon>Pseudomonadota</taxon>
        <taxon>Alphaproteobacteria</taxon>
        <taxon>Rhodospirillales</taxon>
        <taxon>Thalassospiraceae</taxon>
        <taxon>Thalassospira</taxon>
    </lineage>
</organism>
<dbReference type="RefSeq" id="WP_085583028.1">
    <property type="nucleotide sequence ID" value="NZ_JFKA01000005.1"/>
</dbReference>
<dbReference type="HAMAP" id="MF_00740">
    <property type="entry name" value="Phosphopentomut"/>
    <property type="match status" value="1"/>
</dbReference>
<dbReference type="PANTHER" id="PTHR21110">
    <property type="entry name" value="PHOSPHOPENTOMUTASE"/>
    <property type="match status" value="1"/>
</dbReference>
<comment type="catalytic activity">
    <reaction evidence="6">
        <text>alpha-D-ribose 1-phosphate = D-ribose 5-phosphate</text>
        <dbReference type="Rhea" id="RHEA:18793"/>
        <dbReference type="ChEBI" id="CHEBI:57720"/>
        <dbReference type="ChEBI" id="CHEBI:78346"/>
        <dbReference type="EC" id="5.4.2.7"/>
    </reaction>
</comment>
<dbReference type="Pfam" id="PF01676">
    <property type="entry name" value="Metalloenzyme"/>
    <property type="match status" value="1"/>
</dbReference>
<keyword evidence="5 6" id="KW-0413">Isomerase</keyword>
<comment type="function">
    <text evidence="6">Isomerase that catalyzes the conversion of deoxy-ribose 1-phosphate (dRib-1-P) and ribose 1-phosphate (Rib-1-P) to deoxy-ribose 5-phosphate (dRib-5-P) and ribose 5-phosphate (Rib-5-P), respectively.</text>
</comment>
<dbReference type="STRING" id="1293891.TMES_12505"/>
<feature type="domain" description="Metalloenzyme" evidence="8">
    <location>
        <begin position="3"/>
        <end position="395"/>
    </location>
</feature>
<dbReference type="GO" id="GO:0008973">
    <property type="term" value="F:phosphopentomutase activity"/>
    <property type="evidence" value="ECO:0007669"/>
    <property type="project" value="UniProtKB-UniRule"/>
</dbReference>